<reference evidence="13" key="2">
    <citation type="journal article" date="2022" name="Res Sq">
        <title>Comparative Genomics Reveals Insights into the Divergent Evolution of Astigmatic Mites and Household Pest Adaptations.</title>
        <authorList>
            <person name="Xiong Q."/>
            <person name="Wan A.T.-Y."/>
            <person name="Liu X.-Y."/>
            <person name="Fung C.S.-H."/>
            <person name="Xiao X."/>
            <person name="Malainual N."/>
            <person name="Hou J."/>
            <person name="Wang L."/>
            <person name="Wang M."/>
            <person name="Yang K."/>
            <person name="Cui Y."/>
            <person name="Leung E."/>
            <person name="Nong W."/>
            <person name="Shin S.-K."/>
            <person name="Au S."/>
            <person name="Jeong K.Y."/>
            <person name="Chew F.T."/>
            <person name="Hui J."/>
            <person name="Leung T.F."/>
            <person name="Tungtrongchitr A."/>
            <person name="Zhong N."/>
            <person name="Liu Z."/>
            <person name="Tsui S."/>
        </authorList>
    </citation>
    <scope>NUCLEOTIDE SEQUENCE</scope>
    <source>
        <strain evidence="13">Derf</strain>
        <tissue evidence="13">Whole organism</tissue>
    </source>
</reference>
<comment type="similarity">
    <text evidence="11">Belongs to the TRM5 / TYW2 family.</text>
</comment>
<feature type="binding site" evidence="11">
    <location>
        <position position="319"/>
    </location>
    <ligand>
        <name>S-adenosyl-L-methionine</name>
        <dbReference type="ChEBI" id="CHEBI:59789"/>
    </ligand>
</feature>
<feature type="domain" description="SAM-dependent methyltransferase TRM5/TYW2-type" evidence="12">
    <location>
        <begin position="226"/>
        <end position="512"/>
    </location>
</feature>
<dbReference type="SUPFAM" id="SSF53335">
    <property type="entry name" value="S-adenosyl-L-methionine-dependent methyltransferases"/>
    <property type="match status" value="1"/>
</dbReference>
<evidence type="ECO:0000256" key="8">
    <source>
        <dbReference type="ARBA" id="ARBA00023242"/>
    </source>
</evidence>
<organism evidence="13 14">
    <name type="scientific">Dermatophagoides farinae</name>
    <name type="common">American house dust mite</name>
    <dbReference type="NCBI Taxonomy" id="6954"/>
    <lineage>
        <taxon>Eukaryota</taxon>
        <taxon>Metazoa</taxon>
        <taxon>Ecdysozoa</taxon>
        <taxon>Arthropoda</taxon>
        <taxon>Chelicerata</taxon>
        <taxon>Arachnida</taxon>
        <taxon>Acari</taxon>
        <taxon>Acariformes</taxon>
        <taxon>Sarcoptiformes</taxon>
        <taxon>Astigmata</taxon>
        <taxon>Psoroptidia</taxon>
        <taxon>Analgoidea</taxon>
        <taxon>Pyroglyphidae</taxon>
        <taxon>Dermatophagoidinae</taxon>
        <taxon>Dermatophagoides</taxon>
    </lineage>
</organism>
<evidence type="ECO:0000256" key="6">
    <source>
        <dbReference type="ARBA" id="ARBA00022694"/>
    </source>
</evidence>
<evidence type="ECO:0000256" key="7">
    <source>
        <dbReference type="ARBA" id="ARBA00023128"/>
    </source>
</evidence>
<dbReference type="CDD" id="cd02440">
    <property type="entry name" value="AdoMet_MTases"/>
    <property type="match status" value="1"/>
</dbReference>
<evidence type="ECO:0000256" key="1">
    <source>
        <dbReference type="ARBA" id="ARBA00009775"/>
    </source>
</evidence>
<accession>A0A922I659</accession>
<feature type="binding site" evidence="11">
    <location>
        <begin position="387"/>
        <end position="388"/>
    </location>
    <ligand>
        <name>S-adenosyl-L-methionine</name>
        <dbReference type="ChEBI" id="CHEBI:59789"/>
    </ligand>
</feature>
<keyword evidence="2 11" id="KW-0963">Cytoplasm</keyword>
<keyword evidence="8 11" id="KW-0539">Nucleus</keyword>
<evidence type="ECO:0000256" key="4">
    <source>
        <dbReference type="ARBA" id="ARBA00022679"/>
    </source>
</evidence>
<dbReference type="PANTHER" id="PTHR23245:SF36">
    <property type="entry name" value="TRNA (GUANINE(37)-N1)-METHYLTRANSFERASE"/>
    <property type="match status" value="1"/>
</dbReference>
<keyword evidence="4 11" id="KW-0808">Transferase</keyword>
<sequence length="547" mass="63942">MKEKNENFQYTHTRLLLVSRFFVRSISSLSSSLFYRCCWPFFCTKILHQKINCFPQFSITKLPSNTMSNSTMTTTTTTTMGKIIWPPDSVRGMRDLNRDLFRRIVRIPFVVTDINNIDTVGQLLRPYFLKINQFKPIQEYESSSSNEKRKIFLNPDHSELFESLISDLIEHQFLCRLTKTTEEFIGHEEIELKYEHFNHLTIFRSIFDHNNESSDNSNPDFSLSGFSTIGHIIHLNLRENLLPYKKLIGQVLLDKIKGCRLVVNKIDIIDTKYRNFAMETLASDDDPSVTTVVDTTECNVRFRFDFADVYWNPRLSHERTLILKKLNREIDHVYDVFAGVGPFAVTAAKLRKCQCLANDLNPASYRWLKENVQLNKVEHLVHCFNQDGREFIRNQVKEDLIKQIQSFDGSNINRQHHVIMNLPAMAIEFLNEFNGLLSSIRGDENYQYEIPFLRIHCYCFLKGKAEDSDQLWKLASENLGHTISSDNIEELHEVRKVAPNKLMYRLSFRIDKNILYGRTFNNDDAGDNGNEQKIRSESNVMKRLKVK</sequence>
<evidence type="ECO:0000256" key="5">
    <source>
        <dbReference type="ARBA" id="ARBA00022691"/>
    </source>
</evidence>
<feature type="binding site" evidence="11">
    <location>
        <begin position="359"/>
        <end position="360"/>
    </location>
    <ligand>
        <name>S-adenosyl-L-methionine</name>
        <dbReference type="ChEBI" id="CHEBI:59789"/>
    </ligand>
</feature>
<keyword evidence="5 11" id="KW-0949">S-adenosyl-L-methionine</keyword>
<reference evidence="13" key="1">
    <citation type="submission" date="2013-05" db="EMBL/GenBank/DDBJ databases">
        <authorList>
            <person name="Yim A.K.Y."/>
            <person name="Chan T.F."/>
            <person name="Ji K.M."/>
            <person name="Liu X.Y."/>
            <person name="Zhou J.W."/>
            <person name="Li R.Q."/>
            <person name="Yang K.Y."/>
            <person name="Li J."/>
            <person name="Li M."/>
            <person name="Law P.T.W."/>
            <person name="Wu Y.L."/>
            <person name="Cai Z.L."/>
            <person name="Qin H."/>
            <person name="Bao Y."/>
            <person name="Leung R.K.K."/>
            <person name="Ng P.K.S."/>
            <person name="Zou J."/>
            <person name="Zhong X.J."/>
            <person name="Ran P.X."/>
            <person name="Zhong N.S."/>
            <person name="Liu Z.G."/>
            <person name="Tsui S.K.W."/>
        </authorList>
    </citation>
    <scope>NUCLEOTIDE SEQUENCE</scope>
    <source>
        <strain evidence="13">Derf</strain>
        <tissue evidence="13">Whole organism</tissue>
    </source>
</reference>
<dbReference type="FunFam" id="3.30.300.110:FF:000001">
    <property type="entry name" value="tRNA (guanine(37)-N1)-methyltransferase"/>
    <property type="match status" value="1"/>
</dbReference>
<dbReference type="GO" id="GO:0002939">
    <property type="term" value="P:tRNA N1-guanine methylation"/>
    <property type="evidence" value="ECO:0007669"/>
    <property type="project" value="TreeGrafter"/>
</dbReference>
<dbReference type="Gene3D" id="3.30.300.110">
    <property type="entry name" value="Met-10+ protein-like domains"/>
    <property type="match status" value="1"/>
</dbReference>
<comment type="similarity">
    <text evidence="1">Belongs to the class I-like SAM-binding methyltransferase superfamily. TRM5/TYW2 family.</text>
</comment>
<dbReference type="InterPro" id="IPR025792">
    <property type="entry name" value="tRNA_Gua_MeTrfase_euk"/>
</dbReference>
<evidence type="ECO:0000313" key="14">
    <source>
        <dbReference type="Proteomes" id="UP000790347"/>
    </source>
</evidence>
<evidence type="ECO:0000256" key="9">
    <source>
        <dbReference type="ARBA" id="ARBA00045951"/>
    </source>
</evidence>
<comment type="catalytic activity">
    <reaction evidence="10 11">
        <text>guanosine(37) in tRNA + S-adenosyl-L-methionine = N(1)-methylguanosine(37) in tRNA + S-adenosyl-L-homocysteine + H(+)</text>
        <dbReference type="Rhea" id="RHEA:36899"/>
        <dbReference type="Rhea" id="RHEA-COMP:10145"/>
        <dbReference type="Rhea" id="RHEA-COMP:10147"/>
        <dbReference type="ChEBI" id="CHEBI:15378"/>
        <dbReference type="ChEBI" id="CHEBI:57856"/>
        <dbReference type="ChEBI" id="CHEBI:59789"/>
        <dbReference type="ChEBI" id="CHEBI:73542"/>
        <dbReference type="ChEBI" id="CHEBI:74269"/>
        <dbReference type="EC" id="2.1.1.228"/>
    </reaction>
</comment>
<comment type="subcellular location">
    <subcellularLocation>
        <location evidence="11">Mitochondrion matrix</location>
    </subcellularLocation>
    <subcellularLocation>
        <location evidence="11">Nucleus</location>
    </subcellularLocation>
    <subcellularLocation>
        <location evidence="11">Cytoplasm</location>
    </subcellularLocation>
    <text evidence="11">Predominantly in the mitochondria and in the nucleus.</text>
</comment>
<dbReference type="GO" id="GO:0005634">
    <property type="term" value="C:nucleus"/>
    <property type="evidence" value="ECO:0007669"/>
    <property type="project" value="UniProtKB-SubCell"/>
</dbReference>
<keyword evidence="14" id="KW-1185">Reference proteome</keyword>
<proteinExistence type="inferred from homology"/>
<feature type="binding site" evidence="11">
    <location>
        <position position="421"/>
    </location>
    <ligand>
        <name>S-adenosyl-L-methionine</name>
        <dbReference type="ChEBI" id="CHEBI:59789"/>
    </ligand>
</feature>
<dbReference type="GO" id="GO:0052906">
    <property type="term" value="F:tRNA (guanine(37)-N1)-methyltransferase activity"/>
    <property type="evidence" value="ECO:0007669"/>
    <property type="project" value="UniProtKB-UniRule"/>
</dbReference>
<keyword evidence="7 11" id="KW-0496">Mitochondrion</keyword>
<dbReference type="EMBL" id="ASGP02000002">
    <property type="protein sequence ID" value="KAH9522874.1"/>
    <property type="molecule type" value="Genomic_DNA"/>
</dbReference>
<keyword evidence="6 11" id="KW-0819">tRNA processing</keyword>
<dbReference type="Pfam" id="PF25133">
    <property type="entry name" value="TYW2_N_2"/>
    <property type="match status" value="1"/>
</dbReference>
<dbReference type="Gene3D" id="3.40.50.150">
    <property type="entry name" value="Vaccinia Virus protein VP39"/>
    <property type="match status" value="1"/>
</dbReference>
<comment type="function">
    <text evidence="9">Involved in mitochondrial tRNA methylation. Specifically methylates the N1 position of guanosine-37 in various tRNAs. Methylation is not dependent on the nature of the nucleoside 5' of the target nucleoside. This is the first step in the biosynthesis of wybutosine (yW), a modified base adjacent to the anticodon of tRNAs and required for accurate decoding.</text>
</comment>
<dbReference type="GO" id="GO:0070901">
    <property type="term" value="P:mitochondrial tRNA methylation"/>
    <property type="evidence" value="ECO:0007669"/>
    <property type="project" value="UniProtKB-ARBA"/>
</dbReference>
<evidence type="ECO:0000313" key="13">
    <source>
        <dbReference type="EMBL" id="KAH9522874.1"/>
    </source>
</evidence>
<evidence type="ECO:0000259" key="12">
    <source>
        <dbReference type="PROSITE" id="PS51684"/>
    </source>
</evidence>
<dbReference type="Pfam" id="PF02475">
    <property type="entry name" value="TRM5-TYW2_MTfase"/>
    <property type="match status" value="1"/>
</dbReference>
<comment type="subunit">
    <text evidence="11">Monomer.</text>
</comment>
<keyword evidence="3 11" id="KW-0489">Methyltransferase</keyword>
<dbReference type="Proteomes" id="UP000790347">
    <property type="component" value="Unassembled WGS sequence"/>
</dbReference>
<dbReference type="EC" id="2.1.1.228" evidence="11"/>
<protein>
    <recommendedName>
        <fullName evidence="11">tRNA (guanine(37)-N1)-methyltransferase</fullName>
        <ecNumber evidence="11">2.1.1.228</ecNumber>
    </recommendedName>
    <alternativeName>
        <fullName evidence="11">M1G-methyltransferase</fullName>
    </alternativeName>
    <alternativeName>
        <fullName evidence="11">tRNA [GM37] methyltransferase</fullName>
    </alternativeName>
    <alternativeName>
        <fullName evidence="11">tRNA methyltransferase 5 homolog</fullName>
    </alternativeName>
</protein>
<dbReference type="InterPro" id="IPR056743">
    <property type="entry name" value="TRM5-TYW2-like_MTfase"/>
</dbReference>
<name>A0A922I659_DERFA</name>
<evidence type="ECO:0000256" key="2">
    <source>
        <dbReference type="ARBA" id="ARBA00022490"/>
    </source>
</evidence>
<dbReference type="InterPro" id="IPR030382">
    <property type="entry name" value="MeTrfase_TRM5/TYW2"/>
</dbReference>
<dbReference type="GO" id="GO:0005759">
    <property type="term" value="C:mitochondrial matrix"/>
    <property type="evidence" value="ECO:0007669"/>
    <property type="project" value="UniProtKB-SubCell"/>
</dbReference>
<dbReference type="HAMAP" id="MF_03152">
    <property type="entry name" value="TRM5"/>
    <property type="match status" value="1"/>
</dbReference>
<dbReference type="PANTHER" id="PTHR23245">
    <property type="entry name" value="TRNA METHYLTRANSFERASE"/>
    <property type="match status" value="1"/>
</dbReference>
<gene>
    <name evidence="13" type="primary">TRMT5</name>
    <name evidence="13" type="ORF">DERF_006426</name>
</gene>
<evidence type="ECO:0000256" key="11">
    <source>
        <dbReference type="HAMAP-Rule" id="MF_03152"/>
    </source>
</evidence>
<dbReference type="AlphaFoldDB" id="A0A922I659"/>
<evidence type="ECO:0000256" key="3">
    <source>
        <dbReference type="ARBA" id="ARBA00022603"/>
    </source>
</evidence>
<dbReference type="InterPro" id="IPR029063">
    <property type="entry name" value="SAM-dependent_MTases_sf"/>
</dbReference>
<dbReference type="InterPro" id="IPR056744">
    <property type="entry name" value="TRM5/TYW2-like_N"/>
</dbReference>
<comment type="caution">
    <text evidence="13">The sequence shown here is derived from an EMBL/GenBank/DDBJ whole genome shotgun (WGS) entry which is preliminary data.</text>
</comment>
<dbReference type="PROSITE" id="PS51684">
    <property type="entry name" value="SAM_MT_TRM5_TYW2"/>
    <property type="match status" value="1"/>
</dbReference>
<evidence type="ECO:0000256" key="10">
    <source>
        <dbReference type="ARBA" id="ARBA00047783"/>
    </source>
</evidence>
<comment type="function">
    <text evidence="11">Specifically methylates the N1 position of guanosine-37 in various cytoplasmic and mitochondrial tRNAs. Methylation is not dependent on the nature of the nucleoside 5' of the target nucleoside. This is the first step in the biosynthesis of wybutosine (yW), a modified base adjacent to the anticodon of tRNAs and required for accurate decoding.</text>
</comment>